<sequence length="1152" mass="128388">MELISASNSGIDFANTIDETNELHYFSFPYIYIGGGVGVGDFDNDGLNDVFFAGNKVSSKLYRNKGDFAFEDSTPESGIEGEYWANGVSVIDINQDGLMDIYVSVGGFANKQERKNKLFINNGNFKFTESAESYGVADSGHSTQAAFFDFDRDGDLDLYVMTHANEGPKEIEKLYTKKDGSGPSTDRLYENTGNGKNGHPVFENVSKKAGVLIEGYGLGLAITDINQDGWPDIYVANDFVANDLLYVNNQDGTFTNRLPEYVQHTSRNGMGVDVSDINNDALPDILVMDMLPEINKRQKTMTANMNHEHFKQTLREGFSPQFIRNTLQLNRGKDEKGKPVFSEVGRYAGLYQTDWSWSPLIADFDNDGQKDVFISNGFRRDITNHDFTEYSNQADIFKKGTGKLSENKIVARLKVLDSIFLPNYIFSNDGNLKFKDETKSWGMDQPSLSNGAVYADFDNDGDLDLVVNNINAPAFLYKNNSDKNKENHFVDIKLKGAQGNLNGIGTKLTAYLSTGDKQYYEYNPVKGYMSSTNSNIHLGLGKIDIIDSLKVDWQDGAQQILTNLQVDTFYTIQYNSAKIREQKGSIGLVSNNSLFTEIQDEEVLGYSHQENDNSDFRGEPLLLHLNDFNGPGIATGDVNGDSKKDVYIGGARNYTGKIFLQNKNGTFDSINLQNSEKYEDLGSLFFDADGDNDLDLYVVSGGSSVKYFEKGNYQDRLYFNDGNGTFKHNPEALPEIKASGSCVVAADYDSDGDLDLFIGGMIVPGNFPNIPNSYLLENENGKFIDITNRKAETLQNIGLVSSALWTDYDNDDDLDLIVAGEWMPITIFQNNKGNLTKVVNSGLENFSGFWNSLIGKDFDQDGDIDYIAGNHGENTAFKVSKEEPMRVYAKDFDLNSSIDPIVTRYLKGKEVPWAPRGELAKQLVAINRIFPSYDQYAEAEMSDLLKSLDTTQMRILEVNYLSSSYIENLGDGTFTVTALPQKSQFSPLFGLGSGDFDYDGFDDIIGVGNYYPTEVISGWYDAGKGVILKGDNHGNFNSMPHTETGFKVEKDARALVSVPLNDSTMLWVASVNSNKVKRFKQKIKFPIIELEPGEVNAKIYFKNGNVEKQEYYFGAGYLSQPSNIIQVHESMDKVIIYNRDGISREVVVDSMN</sequence>
<keyword evidence="1" id="KW-0732">Signal</keyword>
<dbReference type="InterPro" id="IPR011519">
    <property type="entry name" value="UnbV_ASPIC"/>
</dbReference>
<dbReference type="InterPro" id="IPR027039">
    <property type="entry name" value="Crtac1"/>
</dbReference>
<organism evidence="3 4">
    <name type="scientific">Zobellia barbeyronii</name>
    <dbReference type="NCBI Taxonomy" id="2748009"/>
    <lineage>
        <taxon>Bacteria</taxon>
        <taxon>Pseudomonadati</taxon>
        <taxon>Bacteroidota</taxon>
        <taxon>Flavobacteriia</taxon>
        <taxon>Flavobacteriales</taxon>
        <taxon>Flavobacteriaceae</taxon>
        <taxon>Zobellia</taxon>
    </lineage>
</organism>
<evidence type="ECO:0000256" key="1">
    <source>
        <dbReference type="ARBA" id="ARBA00022729"/>
    </source>
</evidence>
<evidence type="ECO:0000313" key="3">
    <source>
        <dbReference type="EMBL" id="MBT2160924.1"/>
    </source>
</evidence>
<dbReference type="Pfam" id="PF13517">
    <property type="entry name" value="FG-GAP_3"/>
    <property type="match status" value="5"/>
</dbReference>
<dbReference type="SUPFAM" id="SSF69318">
    <property type="entry name" value="Integrin alpha N-terminal domain"/>
    <property type="match status" value="3"/>
</dbReference>
<dbReference type="InterPro" id="IPR028994">
    <property type="entry name" value="Integrin_alpha_N"/>
</dbReference>
<gene>
    <name evidence="3" type="ORF">HW347_06585</name>
</gene>
<protein>
    <submittedName>
        <fullName evidence="3">VCBS repeat-containing protein</fullName>
    </submittedName>
</protein>
<reference evidence="4" key="1">
    <citation type="submission" date="2023-07" db="EMBL/GenBank/DDBJ databases">
        <title>Zobellia barbeyronii sp. nov., a new marine flavobacterium, isolated from green and red algae.</title>
        <authorList>
            <person name="Nedashkovskaya O.I."/>
            <person name="Otstavnykh N."/>
            <person name="Zhukova N."/>
            <person name="Guzev K."/>
            <person name="Chausova V."/>
            <person name="Tekutyeva L."/>
            <person name="Mikhailov V."/>
            <person name="Isaeva M."/>
        </authorList>
    </citation>
    <scope>NUCLEOTIDE SEQUENCE [LARGE SCALE GENOMIC DNA]</scope>
    <source>
        <strain evidence="4">KMM 6746</strain>
    </source>
</reference>
<accession>A0ABS5WBY9</accession>
<feature type="domain" description="ASPIC/UnbV" evidence="2">
    <location>
        <begin position="503"/>
        <end position="571"/>
    </location>
</feature>
<dbReference type="InterPro" id="IPR013517">
    <property type="entry name" value="FG-GAP"/>
</dbReference>
<dbReference type="RefSeq" id="WP_214611116.1">
    <property type="nucleotide sequence ID" value="NZ_JACATN010000002.1"/>
</dbReference>
<comment type="caution">
    <text evidence="3">The sequence shown here is derived from an EMBL/GenBank/DDBJ whole genome shotgun (WGS) entry which is preliminary data.</text>
</comment>
<dbReference type="PANTHER" id="PTHR16026">
    <property type="entry name" value="CARTILAGE ACIDIC PROTEIN 1"/>
    <property type="match status" value="1"/>
</dbReference>
<dbReference type="Gene3D" id="2.130.10.130">
    <property type="entry name" value="Integrin alpha, N-terminal"/>
    <property type="match status" value="4"/>
</dbReference>
<keyword evidence="4" id="KW-1185">Reference proteome</keyword>
<proteinExistence type="predicted"/>
<name>A0ABS5WBY9_9FLAO</name>
<dbReference type="PANTHER" id="PTHR16026:SF0">
    <property type="entry name" value="CARTILAGE ACIDIC PROTEIN 1"/>
    <property type="match status" value="1"/>
</dbReference>
<dbReference type="Proteomes" id="UP000740413">
    <property type="component" value="Unassembled WGS sequence"/>
</dbReference>
<dbReference type="Pfam" id="PF07593">
    <property type="entry name" value="UnbV_ASPIC"/>
    <property type="match status" value="1"/>
</dbReference>
<evidence type="ECO:0000259" key="2">
    <source>
        <dbReference type="Pfam" id="PF07593"/>
    </source>
</evidence>
<dbReference type="EMBL" id="JACATN010000002">
    <property type="protein sequence ID" value="MBT2160924.1"/>
    <property type="molecule type" value="Genomic_DNA"/>
</dbReference>
<evidence type="ECO:0000313" key="4">
    <source>
        <dbReference type="Proteomes" id="UP000740413"/>
    </source>
</evidence>